<sequence>MLLLWLSDVHCRELLLG</sequence>
<dbReference type="AlphaFoldDB" id="A0A0E9SVB3"/>
<reference evidence="1" key="2">
    <citation type="journal article" date="2015" name="Fish Shellfish Immunol.">
        <title>Early steps in the European eel (Anguilla anguilla)-Vibrio vulnificus interaction in the gills: Role of the RtxA13 toxin.</title>
        <authorList>
            <person name="Callol A."/>
            <person name="Pajuelo D."/>
            <person name="Ebbesson L."/>
            <person name="Teles M."/>
            <person name="MacKenzie S."/>
            <person name="Amaro C."/>
        </authorList>
    </citation>
    <scope>NUCLEOTIDE SEQUENCE</scope>
</reference>
<dbReference type="EMBL" id="GBXM01063298">
    <property type="protein sequence ID" value="JAH45279.1"/>
    <property type="molecule type" value="Transcribed_RNA"/>
</dbReference>
<proteinExistence type="predicted"/>
<organism evidence="1">
    <name type="scientific">Anguilla anguilla</name>
    <name type="common">European freshwater eel</name>
    <name type="synonym">Muraena anguilla</name>
    <dbReference type="NCBI Taxonomy" id="7936"/>
    <lineage>
        <taxon>Eukaryota</taxon>
        <taxon>Metazoa</taxon>
        <taxon>Chordata</taxon>
        <taxon>Craniata</taxon>
        <taxon>Vertebrata</taxon>
        <taxon>Euteleostomi</taxon>
        <taxon>Actinopterygii</taxon>
        <taxon>Neopterygii</taxon>
        <taxon>Teleostei</taxon>
        <taxon>Anguilliformes</taxon>
        <taxon>Anguillidae</taxon>
        <taxon>Anguilla</taxon>
    </lineage>
</organism>
<reference evidence="1" key="1">
    <citation type="submission" date="2014-11" db="EMBL/GenBank/DDBJ databases">
        <authorList>
            <person name="Amaro Gonzalez C."/>
        </authorList>
    </citation>
    <scope>NUCLEOTIDE SEQUENCE</scope>
</reference>
<evidence type="ECO:0000313" key="1">
    <source>
        <dbReference type="EMBL" id="JAH45279.1"/>
    </source>
</evidence>
<protein>
    <submittedName>
        <fullName evidence="1">Uncharacterized protein</fullName>
    </submittedName>
</protein>
<accession>A0A0E9SVB3</accession>
<name>A0A0E9SVB3_ANGAN</name>